<name>A0A9N7V789_PLEPL</name>
<feature type="chain" id="PRO_5040303013" evidence="1">
    <location>
        <begin position="17"/>
        <end position="94"/>
    </location>
</feature>
<evidence type="ECO:0000313" key="2">
    <source>
        <dbReference type="EMBL" id="CAB1444070.1"/>
    </source>
</evidence>
<keyword evidence="1" id="KW-0732">Signal</keyword>
<comment type="caution">
    <text evidence="2">The sequence shown here is derived from an EMBL/GenBank/DDBJ whole genome shotgun (WGS) entry which is preliminary data.</text>
</comment>
<dbReference type="Proteomes" id="UP001153269">
    <property type="component" value="Unassembled WGS sequence"/>
</dbReference>
<feature type="signal peptide" evidence="1">
    <location>
        <begin position="1"/>
        <end position="16"/>
    </location>
</feature>
<reference evidence="2" key="1">
    <citation type="submission" date="2020-03" db="EMBL/GenBank/DDBJ databases">
        <authorList>
            <person name="Weist P."/>
        </authorList>
    </citation>
    <scope>NUCLEOTIDE SEQUENCE</scope>
</reference>
<keyword evidence="3" id="KW-1185">Reference proteome</keyword>
<sequence length="94" mass="10015">MLLLIVLTAGLASGAAQSISPAPFSSFTSGTPTAETPDSVLTNNIVVILQTTVQSNRELNETTVAPILTELYEIIQQGQPDRNFTLTVKNITKV</sequence>
<evidence type="ECO:0000313" key="3">
    <source>
        <dbReference type="Proteomes" id="UP001153269"/>
    </source>
</evidence>
<accession>A0A9N7V789</accession>
<evidence type="ECO:0000256" key="1">
    <source>
        <dbReference type="SAM" id="SignalP"/>
    </source>
</evidence>
<gene>
    <name evidence="2" type="ORF">PLEPLA_LOCUS31786</name>
</gene>
<dbReference type="AlphaFoldDB" id="A0A9N7V789"/>
<proteinExistence type="predicted"/>
<dbReference type="EMBL" id="CADEAL010003279">
    <property type="protein sequence ID" value="CAB1444070.1"/>
    <property type="molecule type" value="Genomic_DNA"/>
</dbReference>
<protein>
    <submittedName>
        <fullName evidence="2">Uncharacterized protein</fullName>
    </submittedName>
</protein>
<organism evidence="2 3">
    <name type="scientific">Pleuronectes platessa</name>
    <name type="common">European plaice</name>
    <dbReference type="NCBI Taxonomy" id="8262"/>
    <lineage>
        <taxon>Eukaryota</taxon>
        <taxon>Metazoa</taxon>
        <taxon>Chordata</taxon>
        <taxon>Craniata</taxon>
        <taxon>Vertebrata</taxon>
        <taxon>Euteleostomi</taxon>
        <taxon>Actinopterygii</taxon>
        <taxon>Neopterygii</taxon>
        <taxon>Teleostei</taxon>
        <taxon>Neoteleostei</taxon>
        <taxon>Acanthomorphata</taxon>
        <taxon>Carangaria</taxon>
        <taxon>Pleuronectiformes</taxon>
        <taxon>Pleuronectoidei</taxon>
        <taxon>Pleuronectidae</taxon>
        <taxon>Pleuronectes</taxon>
    </lineage>
</organism>